<dbReference type="Pfam" id="PF19788">
    <property type="entry name" value="DUF6272"/>
    <property type="match status" value="1"/>
</dbReference>
<organism evidence="1 2">
    <name type="scientific">Spirulina subsalsa FACHB-351</name>
    <dbReference type="NCBI Taxonomy" id="234711"/>
    <lineage>
        <taxon>Bacteria</taxon>
        <taxon>Bacillati</taxon>
        <taxon>Cyanobacteriota</taxon>
        <taxon>Cyanophyceae</taxon>
        <taxon>Spirulinales</taxon>
        <taxon>Spirulinaceae</taxon>
        <taxon>Spirulina</taxon>
    </lineage>
</organism>
<evidence type="ECO:0000313" key="2">
    <source>
        <dbReference type="Proteomes" id="UP001526426"/>
    </source>
</evidence>
<dbReference type="EMBL" id="JAIHOM010000018">
    <property type="protein sequence ID" value="MCW6035661.1"/>
    <property type="molecule type" value="Genomic_DNA"/>
</dbReference>
<proteinExistence type="predicted"/>
<name>A0ABT3L2C6_9CYAN</name>
<protein>
    <submittedName>
        <fullName evidence="1">DUF6272 family protein</fullName>
    </submittedName>
</protein>
<keyword evidence="2" id="KW-1185">Reference proteome</keyword>
<evidence type="ECO:0000313" key="1">
    <source>
        <dbReference type="EMBL" id="MCW6035661.1"/>
    </source>
</evidence>
<dbReference type="NCBIfam" id="NF047703">
    <property type="entry name" value="slr1658_superfam"/>
    <property type="match status" value="1"/>
</dbReference>
<sequence length="197" mass="22835">MSKVFGHFLNTFPPDHDSLELNFRPSSKSIKERWRNNRLSAYFVANYFSTFVGSKKEDKDHERQLKEGKAAVSYIANELLENAVKFHDEPESSTHTIRFGIHFIENQLITAVIFATNVIKTDKMKPFEDWIQELLSVDTEELYIKKVEESLENDEQSGVGLLTIINDYDARLGWYFEEVPEDPTICFVTTMAQVTIE</sequence>
<dbReference type="InterPro" id="IPR046239">
    <property type="entry name" value="DUF6272"/>
</dbReference>
<accession>A0ABT3L2C6</accession>
<comment type="caution">
    <text evidence="1">The sequence shown here is derived from an EMBL/GenBank/DDBJ whole genome shotgun (WGS) entry which is preliminary data.</text>
</comment>
<gene>
    <name evidence="1" type="ORF">K4A83_05155</name>
</gene>
<reference evidence="1 2" key="1">
    <citation type="submission" date="2021-08" db="EMBL/GenBank/DDBJ databases">
        <title>Draft genome sequence of Spirulina subsalsa with high tolerance to salinity and hype-accumulation of phycocyanin.</title>
        <authorList>
            <person name="Pei H."/>
            <person name="Jiang L."/>
        </authorList>
    </citation>
    <scope>NUCLEOTIDE SEQUENCE [LARGE SCALE GENOMIC DNA]</scope>
    <source>
        <strain evidence="1 2">FACHB-351</strain>
    </source>
</reference>
<dbReference type="Proteomes" id="UP001526426">
    <property type="component" value="Unassembled WGS sequence"/>
</dbReference>
<dbReference type="RefSeq" id="WP_265263371.1">
    <property type="nucleotide sequence ID" value="NZ_JAIHOM010000018.1"/>
</dbReference>
<dbReference type="InterPro" id="IPR058084">
    <property type="entry name" value="Slr1658-like"/>
</dbReference>